<name>A0A978VE54_ZIZJJ</name>
<dbReference type="InterPro" id="IPR010987">
    <property type="entry name" value="Glutathione-S-Trfase_C-like"/>
</dbReference>
<evidence type="ECO:0000313" key="5">
    <source>
        <dbReference type="Proteomes" id="UP000813462"/>
    </source>
</evidence>
<dbReference type="GO" id="GO:0005737">
    <property type="term" value="C:cytoplasm"/>
    <property type="evidence" value="ECO:0007669"/>
    <property type="project" value="TreeGrafter"/>
</dbReference>
<dbReference type="GO" id="GO:0004364">
    <property type="term" value="F:glutathione transferase activity"/>
    <property type="evidence" value="ECO:0007669"/>
    <property type="project" value="UniProtKB-EC"/>
</dbReference>
<reference evidence="4" key="1">
    <citation type="journal article" date="2021" name="Front. Plant Sci.">
        <title>Chromosome-Scale Genome Assembly for Chinese Sour Jujube and Insights Into Its Genome Evolution and Domestication Signature.</title>
        <authorList>
            <person name="Shen L.-Y."/>
            <person name="Luo H."/>
            <person name="Wang X.-L."/>
            <person name="Wang X.-M."/>
            <person name="Qiu X.-J."/>
            <person name="Liu H."/>
            <person name="Zhou S.-S."/>
            <person name="Jia K.-H."/>
            <person name="Nie S."/>
            <person name="Bao Y.-T."/>
            <person name="Zhang R.-G."/>
            <person name="Yun Q.-Z."/>
            <person name="Chai Y.-H."/>
            <person name="Lu J.-Y."/>
            <person name="Li Y."/>
            <person name="Zhao S.-W."/>
            <person name="Mao J.-F."/>
            <person name="Jia S.-G."/>
            <person name="Mao Y.-M."/>
        </authorList>
    </citation>
    <scope>NUCLEOTIDE SEQUENCE</scope>
    <source>
        <strain evidence="4">AT0</strain>
        <tissue evidence="4">Leaf</tissue>
    </source>
</reference>
<dbReference type="PROSITE" id="PS50405">
    <property type="entry name" value="GST_CTER"/>
    <property type="match status" value="1"/>
</dbReference>
<dbReference type="EC" id="2.5.1.18" evidence="1"/>
<dbReference type="EMBL" id="JAEACU010000005">
    <property type="protein sequence ID" value="KAH7528643.1"/>
    <property type="molecule type" value="Genomic_DNA"/>
</dbReference>
<dbReference type="InterPro" id="IPR045074">
    <property type="entry name" value="GST_C_Tau"/>
</dbReference>
<proteinExistence type="predicted"/>
<evidence type="ECO:0000259" key="3">
    <source>
        <dbReference type="PROSITE" id="PS50405"/>
    </source>
</evidence>
<gene>
    <name evidence="4" type="ORF">FEM48_Zijuj05G0093900</name>
</gene>
<dbReference type="SUPFAM" id="SSF47616">
    <property type="entry name" value="GST C-terminal domain-like"/>
    <property type="match status" value="1"/>
</dbReference>
<evidence type="ECO:0000313" key="4">
    <source>
        <dbReference type="EMBL" id="KAH7528643.1"/>
    </source>
</evidence>
<dbReference type="SUPFAM" id="SSF52833">
    <property type="entry name" value="Thioredoxin-like"/>
    <property type="match status" value="1"/>
</dbReference>
<dbReference type="InterPro" id="IPR036282">
    <property type="entry name" value="Glutathione-S-Trfase_C_sf"/>
</dbReference>
<keyword evidence="2" id="KW-0808">Transferase</keyword>
<sequence>MGPVTLIGTIHGRFCCRIQWTLKLKGVEYELIEENLRHKSPLLLKSNHVHKKVVFGVSAARKAEGEEKEKAIVSVMESLAFLEKQLEGKNFFGGEKIGYLDLVVGWIPYWLGVMEEVGDMKLLEKESFPLLHEWSQNVIHIPIIKNAFHPKKISSTMSVLLSVTFSH</sequence>
<evidence type="ECO:0000256" key="2">
    <source>
        <dbReference type="ARBA" id="ARBA00022679"/>
    </source>
</evidence>
<dbReference type="AlphaFoldDB" id="A0A978VE54"/>
<dbReference type="PANTHER" id="PTHR11260:SF614">
    <property type="entry name" value="GLUTATHIONE S-TRANSFERASE"/>
    <property type="match status" value="1"/>
</dbReference>
<dbReference type="InterPro" id="IPR036249">
    <property type="entry name" value="Thioredoxin-like_sf"/>
</dbReference>
<dbReference type="GO" id="GO:0006749">
    <property type="term" value="P:glutathione metabolic process"/>
    <property type="evidence" value="ECO:0007669"/>
    <property type="project" value="InterPro"/>
</dbReference>
<evidence type="ECO:0000256" key="1">
    <source>
        <dbReference type="ARBA" id="ARBA00012452"/>
    </source>
</evidence>
<dbReference type="InterPro" id="IPR004046">
    <property type="entry name" value="GST_C"/>
</dbReference>
<dbReference type="PANTHER" id="PTHR11260">
    <property type="entry name" value="GLUTATHIONE S-TRANSFERASE, GST, SUPERFAMILY, GST DOMAIN CONTAINING"/>
    <property type="match status" value="1"/>
</dbReference>
<dbReference type="Pfam" id="PF00043">
    <property type="entry name" value="GST_C"/>
    <property type="match status" value="1"/>
</dbReference>
<dbReference type="CDD" id="cd03185">
    <property type="entry name" value="GST_C_Tau"/>
    <property type="match status" value="1"/>
</dbReference>
<dbReference type="Proteomes" id="UP000813462">
    <property type="component" value="Unassembled WGS sequence"/>
</dbReference>
<feature type="domain" description="GST C-terminal" evidence="3">
    <location>
        <begin position="25"/>
        <end position="160"/>
    </location>
</feature>
<protein>
    <recommendedName>
        <fullName evidence="1">glutathione transferase</fullName>
        <ecNumber evidence="1">2.5.1.18</ecNumber>
    </recommendedName>
</protein>
<accession>A0A978VE54</accession>
<organism evidence="4 5">
    <name type="scientific">Ziziphus jujuba var. spinosa</name>
    <dbReference type="NCBI Taxonomy" id="714518"/>
    <lineage>
        <taxon>Eukaryota</taxon>
        <taxon>Viridiplantae</taxon>
        <taxon>Streptophyta</taxon>
        <taxon>Embryophyta</taxon>
        <taxon>Tracheophyta</taxon>
        <taxon>Spermatophyta</taxon>
        <taxon>Magnoliopsida</taxon>
        <taxon>eudicotyledons</taxon>
        <taxon>Gunneridae</taxon>
        <taxon>Pentapetalae</taxon>
        <taxon>rosids</taxon>
        <taxon>fabids</taxon>
        <taxon>Rosales</taxon>
        <taxon>Rhamnaceae</taxon>
        <taxon>Paliureae</taxon>
        <taxon>Ziziphus</taxon>
    </lineage>
</organism>
<comment type="caution">
    <text evidence="4">The sequence shown here is derived from an EMBL/GenBank/DDBJ whole genome shotgun (WGS) entry which is preliminary data.</text>
</comment>
<dbReference type="InterPro" id="IPR045073">
    <property type="entry name" value="Omega/Tau-like"/>
</dbReference>
<dbReference type="Gene3D" id="1.20.1050.10">
    <property type="match status" value="1"/>
</dbReference>